<keyword evidence="2" id="KW-0119">Carbohydrate metabolism</keyword>
<evidence type="ECO:0000313" key="6">
    <source>
        <dbReference type="Proteomes" id="UP000460272"/>
    </source>
</evidence>
<proteinExistence type="inferred from homology"/>
<gene>
    <name evidence="5" type="ORF">EAS64_31495</name>
</gene>
<dbReference type="AlphaFoldDB" id="A0A6P2BS88"/>
<dbReference type="Pfam" id="PF00553">
    <property type="entry name" value="CBM_2"/>
    <property type="match status" value="1"/>
</dbReference>
<name>A0A6P2BS88_9ACTN</name>
<evidence type="ECO:0000256" key="3">
    <source>
        <dbReference type="SAM" id="SignalP"/>
    </source>
</evidence>
<dbReference type="SUPFAM" id="SSF49899">
    <property type="entry name" value="Concanavalin A-like lectins/glucanases"/>
    <property type="match status" value="1"/>
</dbReference>
<evidence type="ECO:0000313" key="5">
    <source>
        <dbReference type="EMBL" id="TVZ01959.1"/>
    </source>
</evidence>
<evidence type="ECO:0000256" key="1">
    <source>
        <dbReference type="ARBA" id="ARBA00005519"/>
    </source>
</evidence>
<dbReference type="InterPro" id="IPR013319">
    <property type="entry name" value="GH11/12"/>
</dbReference>
<dbReference type="PANTHER" id="PTHR34002:SF9">
    <property type="entry name" value="XYLOGLUCAN-SPECIFIC ENDO-BETA-1,4-GLUCANASE A"/>
    <property type="match status" value="1"/>
</dbReference>
<dbReference type="Gene3D" id="2.60.120.180">
    <property type="match status" value="1"/>
</dbReference>
<dbReference type="InterPro" id="IPR012291">
    <property type="entry name" value="CBM2_carb-bd_dom_sf"/>
</dbReference>
<feature type="domain" description="CBM2" evidence="4">
    <location>
        <begin position="262"/>
        <end position="365"/>
    </location>
</feature>
<keyword evidence="2" id="KW-0624">Polysaccharide degradation</keyword>
<reference evidence="5 6" key="1">
    <citation type="submission" date="2018-11" db="EMBL/GenBank/DDBJ databases">
        <title>Trebonia kvetii gen.nov., sp.nov., a novel acidophilic actinobacterium, and proposal of the new actinobacterial family Treboniaceae fam. nov.</title>
        <authorList>
            <person name="Rapoport D."/>
            <person name="Sagova-Mareckova M."/>
            <person name="Sedlacek I."/>
            <person name="Provaznik J."/>
            <person name="Kralova S."/>
            <person name="Pavlinic D."/>
            <person name="Benes V."/>
            <person name="Kopecky J."/>
        </authorList>
    </citation>
    <scope>NUCLEOTIDE SEQUENCE [LARGE SCALE GENOMIC DNA]</scope>
    <source>
        <strain evidence="5 6">15Tr583</strain>
    </source>
</reference>
<dbReference type="RefSeq" id="WP_145858931.1">
    <property type="nucleotide sequence ID" value="NZ_RPFW01000006.1"/>
</dbReference>
<dbReference type="GO" id="GO:0000272">
    <property type="term" value="P:polysaccharide catabolic process"/>
    <property type="evidence" value="ECO:0007669"/>
    <property type="project" value="UniProtKB-KW"/>
</dbReference>
<accession>A0A6P2BS88</accession>
<comment type="similarity">
    <text evidence="1 2">Belongs to the glycosyl hydrolase 12 (cellulase H) family.</text>
</comment>
<sequence length="365" mass="37280">MSRINRAAGLAAAGLLAAGLLVTGSGGARAATTQLCQSQTAAVGGGVYTVQNNEWGSSAPECITTDGNADFTVANSSISNATNGAPGGYPSIYQGCHWGNCTSGGLSGNPVQASAITAGKVTTSWSTTQPGGSNAYDVAYDIWFNQTPTTSGQPNGTELMIWLNHNGPVQPFGSQVATGTAIGGRGYNVWFGTQGWNTVSYTMTTPTTSVSGLDLAPLVQDAISRGYIQPSWWLIDIEAGFELWQGGAGLATNSFSVNVGGSNPTPAACTAAYSVVNSWSGGFQAQVVVKDTGSSPKNGWKLAWNFPGNQQITSLWNGVYTQSGQAVTVTNQPYNGTIPAGGSLTVGFTANVTGTNNAPASITCS</sequence>
<dbReference type="SUPFAM" id="SSF49384">
    <property type="entry name" value="Carbohydrate-binding domain"/>
    <property type="match status" value="1"/>
</dbReference>
<protein>
    <submittedName>
        <fullName evidence="5">Cellulose-binding protein</fullName>
    </submittedName>
</protein>
<dbReference type="InterPro" id="IPR002594">
    <property type="entry name" value="GH12"/>
</dbReference>
<dbReference type="InterPro" id="IPR013320">
    <property type="entry name" value="ConA-like_dom_sf"/>
</dbReference>
<keyword evidence="2" id="KW-0326">Glycosidase</keyword>
<dbReference type="PROSITE" id="PS51173">
    <property type="entry name" value="CBM2"/>
    <property type="match status" value="1"/>
</dbReference>
<dbReference type="PANTHER" id="PTHR34002">
    <property type="entry name" value="BLR1656 PROTEIN"/>
    <property type="match status" value="1"/>
</dbReference>
<comment type="caution">
    <text evidence="5">The sequence shown here is derived from an EMBL/GenBank/DDBJ whole genome shotgun (WGS) entry which is preliminary data.</text>
</comment>
<dbReference type="InterPro" id="IPR008965">
    <property type="entry name" value="CBM2/CBM3_carb-bd_dom_sf"/>
</dbReference>
<dbReference type="OrthoDB" id="2557744at2"/>
<dbReference type="GO" id="GO:0008810">
    <property type="term" value="F:cellulase activity"/>
    <property type="evidence" value="ECO:0007669"/>
    <property type="project" value="InterPro"/>
</dbReference>
<keyword evidence="6" id="KW-1185">Reference proteome</keyword>
<dbReference type="Proteomes" id="UP000460272">
    <property type="component" value="Unassembled WGS sequence"/>
</dbReference>
<evidence type="ECO:0000256" key="2">
    <source>
        <dbReference type="RuleBase" id="RU361163"/>
    </source>
</evidence>
<dbReference type="GO" id="GO:0030247">
    <property type="term" value="F:polysaccharide binding"/>
    <property type="evidence" value="ECO:0007669"/>
    <property type="project" value="UniProtKB-UniRule"/>
</dbReference>
<dbReference type="InterPro" id="IPR001919">
    <property type="entry name" value="CBD2"/>
</dbReference>
<evidence type="ECO:0000259" key="4">
    <source>
        <dbReference type="PROSITE" id="PS51173"/>
    </source>
</evidence>
<dbReference type="Gene3D" id="2.60.40.290">
    <property type="match status" value="1"/>
</dbReference>
<dbReference type="EMBL" id="RPFW01000006">
    <property type="protein sequence ID" value="TVZ01959.1"/>
    <property type="molecule type" value="Genomic_DNA"/>
</dbReference>
<dbReference type="Pfam" id="PF01670">
    <property type="entry name" value="Glyco_hydro_12"/>
    <property type="match status" value="1"/>
</dbReference>
<feature type="chain" id="PRO_5026825527" evidence="3">
    <location>
        <begin position="31"/>
        <end position="365"/>
    </location>
</feature>
<dbReference type="SMART" id="SM00637">
    <property type="entry name" value="CBD_II"/>
    <property type="match status" value="1"/>
</dbReference>
<feature type="signal peptide" evidence="3">
    <location>
        <begin position="1"/>
        <end position="30"/>
    </location>
</feature>
<keyword evidence="2" id="KW-0378">Hydrolase</keyword>
<organism evidence="5 6">
    <name type="scientific">Trebonia kvetii</name>
    <dbReference type="NCBI Taxonomy" id="2480626"/>
    <lineage>
        <taxon>Bacteria</taxon>
        <taxon>Bacillati</taxon>
        <taxon>Actinomycetota</taxon>
        <taxon>Actinomycetes</taxon>
        <taxon>Streptosporangiales</taxon>
        <taxon>Treboniaceae</taxon>
        <taxon>Trebonia</taxon>
    </lineage>
</organism>
<keyword evidence="3" id="KW-0732">Signal</keyword>